<dbReference type="Gene3D" id="1.10.630.10">
    <property type="entry name" value="Cytochrome P450"/>
    <property type="match status" value="1"/>
</dbReference>
<evidence type="ECO:0000313" key="11">
    <source>
        <dbReference type="EMBL" id="KIJ31534.1"/>
    </source>
</evidence>
<dbReference type="PROSITE" id="PS00086">
    <property type="entry name" value="CYTOCHROME_P450"/>
    <property type="match status" value="1"/>
</dbReference>
<dbReference type="PANTHER" id="PTHR46300">
    <property type="entry name" value="P450, PUTATIVE (EUROFUNG)-RELATED-RELATED"/>
    <property type="match status" value="1"/>
</dbReference>
<dbReference type="InterPro" id="IPR050364">
    <property type="entry name" value="Cytochrome_P450_fung"/>
</dbReference>
<evidence type="ECO:0000256" key="8">
    <source>
        <dbReference type="ARBA" id="ARBA00023033"/>
    </source>
</evidence>
<comment type="pathway">
    <text evidence="2">Secondary metabolite biosynthesis.</text>
</comment>
<evidence type="ECO:0000256" key="2">
    <source>
        <dbReference type="ARBA" id="ARBA00005179"/>
    </source>
</evidence>
<evidence type="ECO:0000313" key="12">
    <source>
        <dbReference type="Proteomes" id="UP000054279"/>
    </source>
</evidence>
<dbReference type="OrthoDB" id="2789670at2759"/>
<evidence type="ECO:0000256" key="10">
    <source>
        <dbReference type="RuleBase" id="RU000461"/>
    </source>
</evidence>
<protein>
    <recommendedName>
        <fullName evidence="13">Cytochrome P450</fullName>
    </recommendedName>
</protein>
<name>A0A0C9UAG5_SPHS4</name>
<evidence type="ECO:0000256" key="9">
    <source>
        <dbReference type="PIRSR" id="PIRSR602401-1"/>
    </source>
</evidence>
<comment type="cofactor">
    <cofactor evidence="1 9">
        <name>heme</name>
        <dbReference type="ChEBI" id="CHEBI:30413"/>
    </cofactor>
</comment>
<dbReference type="PRINTS" id="PR00463">
    <property type="entry name" value="EP450I"/>
</dbReference>
<dbReference type="InterPro" id="IPR017972">
    <property type="entry name" value="Cyt_P450_CS"/>
</dbReference>
<keyword evidence="6 10" id="KW-0560">Oxidoreductase</keyword>
<keyword evidence="7 9" id="KW-0408">Iron</keyword>
<dbReference type="GO" id="GO:0020037">
    <property type="term" value="F:heme binding"/>
    <property type="evidence" value="ECO:0007669"/>
    <property type="project" value="InterPro"/>
</dbReference>
<sequence length="484" mass="55221">LRLPPGPPRLPLIGNALDMPKHYEWETYSKWAKQYGEIFYLDVLGTPIIFLSSRRLVYECFERRSSIYSDRTTFPMVVDLMEFGWVMTFQRYGDWWRRHRRVMHEKFHPAATDVYKPIQIKHTRDILRRFLTTPENFLKHIQHSAAAIIMEITYGIHVKPENDPYIHRAEKALKAGSEAAVPGRFIVDVIPMLKYIPEWFPGASFRKQAKIWKQYGVNMRDLPFEHVKSTMAEGTVEPSFASDHLEALAAEQDAPSDAEEIIKNTAAVVYAGGADTTSNTLKTFMLTMVLFPDAQKKAQAELDSLLGGTRLVEFEDKASLPYTVALYKEVMRWHPLVPMGVAHAVTEDDVVDGYFIPKGAIVFGNTWTLFQEESDFGPNPDIFDPDRLLKPGRRDPTHTGVFGYGRRICPGRYMGENSVFLAVASILQCFDISGPRDELGTEMKPEYEWASGFFSYPTDFECTIKPRSKAAEELILSEPLLQSV</sequence>
<keyword evidence="12" id="KW-1185">Reference proteome</keyword>
<evidence type="ECO:0008006" key="13">
    <source>
        <dbReference type="Google" id="ProtNLM"/>
    </source>
</evidence>
<dbReference type="Proteomes" id="UP000054279">
    <property type="component" value="Unassembled WGS sequence"/>
</dbReference>
<evidence type="ECO:0000256" key="4">
    <source>
        <dbReference type="ARBA" id="ARBA00022617"/>
    </source>
</evidence>
<dbReference type="InterPro" id="IPR001128">
    <property type="entry name" value="Cyt_P450"/>
</dbReference>
<reference evidence="11 12" key="1">
    <citation type="submission" date="2014-06" db="EMBL/GenBank/DDBJ databases">
        <title>Evolutionary Origins and Diversification of the Mycorrhizal Mutualists.</title>
        <authorList>
            <consortium name="DOE Joint Genome Institute"/>
            <consortium name="Mycorrhizal Genomics Consortium"/>
            <person name="Kohler A."/>
            <person name="Kuo A."/>
            <person name="Nagy L.G."/>
            <person name="Floudas D."/>
            <person name="Copeland A."/>
            <person name="Barry K.W."/>
            <person name="Cichocki N."/>
            <person name="Veneault-Fourrey C."/>
            <person name="LaButti K."/>
            <person name="Lindquist E.A."/>
            <person name="Lipzen A."/>
            <person name="Lundell T."/>
            <person name="Morin E."/>
            <person name="Murat C."/>
            <person name="Riley R."/>
            <person name="Ohm R."/>
            <person name="Sun H."/>
            <person name="Tunlid A."/>
            <person name="Henrissat B."/>
            <person name="Grigoriev I.V."/>
            <person name="Hibbett D.S."/>
            <person name="Martin F."/>
        </authorList>
    </citation>
    <scope>NUCLEOTIDE SEQUENCE [LARGE SCALE GENOMIC DNA]</scope>
    <source>
        <strain evidence="11 12">SS14</strain>
    </source>
</reference>
<gene>
    <name evidence="11" type="ORF">M422DRAFT_185757</name>
</gene>
<accession>A0A0C9UAG5</accession>
<dbReference type="GO" id="GO:0005506">
    <property type="term" value="F:iron ion binding"/>
    <property type="evidence" value="ECO:0007669"/>
    <property type="project" value="InterPro"/>
</dbReference>
<evidence type="ECO:0000256" key="5">
    <source>
        <dbReference type="ARBA" id="ARBA00022723"/>
    </source>
</evidence>
<dbReference type="PRINTS" id="PR00385">
    <property type="entry name" value="P450"/>
</dbReference>
<dbReference type="HOGENOM" id="CLU_001570_2_3_1"/>
<feature type="non-terminal residue" evidence="11">
    <location>
        <position position="484"/>
    </location>
</feature>
<dbReference type="Pfam" id="PF00067">
    <property type="entry name" value="p450"/>
    <property type="match status" value="1"/>
</dbReference>
<dbReference type="PANTHER" id="PTHR46300:SF7">
    <property type="entry name" value="P450, PUTATIVE (EUROFUNG)-RELATED"/>
    <property type="match status" value="1"/>
</dbReference>
<dbReference type="GO" id="GO:0016705">
    <property type="term" value="F:oxidoreductase activity, acting on paired donors, with incorporation or reduction of molecular oxygen"/>
    <property type="evidence" value="ECO:0007669"/>
    <property type="project" value="InterPro"/>
</dbReference>
<keyword evidence="8 10" id="KW-0503">Monooxygenase</keyword>
<feature type="binding site" description="axial binding residue" evidence="9">
    <location>
        <position position="409"/>
    </location>
    <ligand>
        <name>heme</name>
        <dbReference type="ChEBI" id="CHEBI:30413"/>
    </ligand>
    <ligandPart>
        <name>Fe</name>
        <dbReference type="ChEBI" id="CHEBI:18248"/>
    </ligandPart>
</feature>
<dbReference type="CDD" id="cd11065">
    <property type="entry name" value="CYP64-like"/>
    <property type="match status" value="1"/>
</dbReference>
<dbReference type="GO" id="GO:0004497">
    <property type="term" value="F:monooxygenase activity"/>
    <property type="evidence" value="ECO:0007669"/>
    <property type="project" value="UniProtKB-KW"/>
</dbReference>
<evidence type="ECO:0000256" key="6">
    <source>
        <dbReference type="ARBA" id="ARBA00023002"/>
    </source>
</evidence>
<comment type="similarity">
    <text evidence="3 10">Belongs to the cytochrome P450 family.</text>
</comment>
<organism evidence="11 12">
    <name type="scientific">Sphaerobolus stellatus (strain SS14)</name>
    <dbReference type="NCBI Taxonomy" id="990650"/>
    <lineage>
        <taxon>Eukaryota</taxon>
        <taxon>Fungi</taxon>
        <taxon>Dikarya</taxon>
        <taxon>Basidiomycota</taxon>
        <taxon>Agaricomycotina</taxon>
        <taxon>Agaricomycetes</taxon>
        <taxon>Phallomycetidae</taxon>
        <taxon>Geastrales</taxon>
        <taxon>Sphaerobolaceae</taxon>
        <taxon>Sphaerobolus</taxon>
    </lineage>
</organism>
<dbReference type="SUPFAM" id="SSF48264">
    <property type="entry name" value="Cytochrome P450"/>
    <property type="match status" value="1"/>
</dbReference>
<dbReference type="AlphaFoldDB" id="A0A0C9UAG5"/>
<evidence type="ECO:0000256" key="1">
    <source>
        <dbReference type="ARBA" id="ARBA00001971"/>
    </source>
</evidence>
<evidence type="ECO:0000256" key="3">
    <source>
        <dbReference type="ARBA" id="ARBA00010617"/>
    </source>
</evidence>
<dbReference type="InterPro" id="IPR002401">
    <property type="entry name" value="Cyt_P450_E_grp-I"/>
</dbReference>
<dbReference type="InterPro" id="IPR036396">
    <property type="entry name" value="Cyt_P450_sf"/>
</dbReference>
<evidence type="ECO:0000256" key="7">
    <source>
        <dbReference type="ARBA" id="ARBA00023004"/>
    </source>
</evidence>
<keyword evidence="5 9" id="KW-0479">Metal-binding</keyword>
<keyword evidence="4 9" id="KW-0349">Heme</keyword>
<dbReference type="EMBL" id="KN837241">
    <property type="protein sequence ID" value="KIJ31534.1"/>
    <property type="molecule type" value="Genomic_DNA"/>
</dbReference>
<proteinExistence type="inferred from homology"/>